<keyword evidence="5 6" id="KW-0961">Cell wall biogenesis/degradation</keyword>
<dbReference type="PANTHER" id="PTHR35800">
    <property type="entry name" value="PROTEIN JAG"/>
    <property type="match status" value="1"/>
</dbReference>
<evidence type="ECO:0000256" key="5">
    <source>
        <dbReference type="ARBA" id="ARBA00023316"/>
    </source>
</evidence>
<dbReference type="Gene3D" id="3.30.1370.50">
    <property type="entry name" value="R3H-like domain"/>
    <property type="match status" value="1"/>
</dbReference>
<evidence type="ECO:0000313" key="9">
    <source>
        <dbReference type="Proteomes" id="UP001304683"/>
    </source>
</evidence>
<dbReference type="Pfam" id="PF01424">
    <property type="entry name" value="R3H"/>
    <property type="match status" value="1"/>
</dbReference>
<dbReference type="SMART" id="SM00393">
    <property type="entry name" value="R3H"/>
    <property type="match status" value="1"/>
</dbReference>
<dbReference type="SUPFAM" id="SSF82708">
    <property type="entry name" value="R3H domain"/>
    <property type="match status" value="1"/>
</dbReference>
<dbReference type="SMART" id="SM01245">
    <property type="entry name" value="Jag_N"/>
    <property type="match status" value="1"/>
</dbReference>
<dbReference type="InterPro" id="IPR034079">
    <property type="entry name" value="R3H_KhpB"/>
</dbReference>
<dbReference type="Gene3D" id="3.30.300.20">
    <property type="match status" value="1"/>
</dbReference>
<dbReference type="PANTHER" id="PTHR35800:SF1">
    <property type="entry name" value="RNA-BINDING PROTEIN KHPB"/>
    <property type="match status" value="1"/>
</dbReference>
<protein>
    <recommendedName>
        <fullName evidence="6">RNA-binding protein KhpB</fullName>
    </recommendedName>
    <alternativeName>
        <fullName evidence="6">RNA-binding protein EloR</fullName>
    </alternativeName>
</protein>
<dbReference type="InterPro" id="IPR032782">
    <property type="entry name" value="KhpB_N"/>
</dbReference>
<reference evidence="8 9" key="1">
    <citation type="submission" date="2023-08" db="EMBL/GenBank/DDBJ databases">
        <title>Genome sequence of Thermaerobacter compostii strain Ins1, a spore-forming filamentous bacterium isolated from a deep geothermal reservoir.</title>
        <authorList>
            <person name="Bregnard D."/>
            <person name="Gonzalez D."/>
            <person name="Junier P."/>
        </authorList>
    </citation>
    <scope>NUCLEOTIDE SEQUENCE [LARGE SCALE GENOMIC DNA]</scope>
    <source>
        <strain evidence="8 9">Ins1</strain>
    </source>
</reference>
<dbReference type="EMBL" id="CP132508">
    <property type="protein sequence ID" value="WPD19110.1"/>
    <property type="molecule type" value="Genomic_DNA"/>
</dbReference>
<dbReference type="NCBIfam" id="NF041568">
    <property type="entry name" value="Jag_EloR"/>
    <property type="match status" value="1"/>
</dbReference>
<accession>A0ABZ0QNQ0</accession>
<name>A0ABZ0QNQ0_9FIRM</name>
<sequence length="231" mass="25282">MSAGSPELPGTGPWIEVRGRTVEEALAAAARQLGVGREELEARVLVEPARGWLGLVGQRDAVVAARVRPTKARFAAAFLDELARRAGLAVQVHVEESDDRIVARMDGGPELGAFIGRHGVALDALQYLLNVAAARVSDERRRVHLDVAGYRERRRQALERLALRMAERARRTRRPVALAPMPAAERRVVHLALQNHPEVRTESTGTEPYRRVVIVPRRAARGSGFAAGGRP</sequence>
<dbReference type="Pfam" id="PF14804">
    <property type="entry name" value="Jag_N"/>
    <property type="match status" value="1"/>
</dbReference>
<dbReference type="InterPro" id="IPR001374">
    <property type="entry name" value="R3H_dom"/>
</dbReference>
<dbReference type="HAMAP" id="MF_00867">
    <property type="entry name" value="KhpB"/>
    <property type="match status" value="1"/>
</dbReference>
<dbReference type="InterPro" id="IPR039247">
    <property type="entry name" value="KhpB"/>
</dbReference>
<keyword evidence="1 6" id="KW-0963">Cytoplasm</keyword>
<feature type="domain" description="R3H" evidence="7">
    <location>
        <begin position="152"/>
        <end position="218"/>
    </location>
</feature>
<keyword evidence="9" id="KW-1185">Reference proteome</keyword>
<dbReference type="CDD" id="cd02414">
    <property type="entry name" value="KH-II_Jag"/>
    <property type="match status" value="1"/>
</dbReference>
<dbReference type="Gene3D" id="3.30.30.80">
    <property type="entry name" value="probable RNA-binding protein from clostridium symbiosum atcc 14940"/>
    <property type="match status" value="1"/>
</dbReference>
<evidence type="ECO:0000256" key="2">
    <source>
        <dbReference type="ARBA" id="ARBA00022884"/>
    </source>
</evidence>
<comment type="subunit">
    <text evidence="6">Forms a complex with KhpA.</text>
</comment>
<dbReference type="PROSITE" id="PS51061">
    <property type="entry name" value="R3H"/>
    <property type="match status" value="1"/>
</dbReference>
<dbReference type="Proteomes" id="UP001304683">
    <property type="component" value="Chromosome"/>
</dbReference>
<proteinExistence type="inferred from homology"/>
<comment type="similarity">
    <text evidence="6">Belongs to the KhpB RNA-binding protein family.</text>
</comment>
<dbReference type="InterPro" id="IPR038247">
    <property type="entry name" value="Jag_N_dom_sf"/>
</dbReference>
<keyword evidence="2 6" id="KW-0694">RNA-binding</keyword>
<comment type="subcellular location">
    <subcellularLocation>
        <location evidence="6">Cytoplasm</location>
    </subcellularLocation>
</comment>
<comment type="domain">
    <text evidence="6">Has an N-terminal Jag-N domain and 2 RNA-binding domains (KH and R3H).</text>
</comment>
<dbReference type="InterPro" id="IPR038008">
    <property type="entry name" value="Jag_KH"/>
</dbReference>
<keyword evidence="3 6" id="KW-0133">Cell shape</keyword>
<comment type="function">
    <text evidence="6">A probable RNA chaperone. Forms a complex with KhpA which binds to cellular RNA and controls its expression. Plays a role in peptidoglycan (PG) homeostasis and cell length regulation.</text>
</comment>
<evidence type="ECO:0000313" key="8">
    <source>
        <dbReference type="EMBL" id="WPD19110.1"/>
    </source>
</evidence>
<organism evidence="8 9">
    <name type="scientific">Thermaerobacter composti</name>
    <dbReference type="NCBI Taxonomy" id="554949"/>
    <lineage>
        <taxon>Bacteria</taxon>
        <taxon>Bacillati</taxon>
        <taxon>Bacillota</taxon>
        <taxon>Clostridia</taxon>
        <taxon>Eubacteriales</taxon>
        <taxon>Clostridiales Family XVII. Incertae Sedis</taxon>
        <taxon>Thermaerobacter</taxon>
    </lineage>
</organism>
<evidence type="ECO:0000256" key="1">
    <source>
        <dbReference type="ARBA" id="ARBA00022490"/>
    </source>
</evidence>
<evidence type="ECO:0000256" key="4">
    <source>
        <dbReference type="ARBA" id="ARBA00023186"/>
    </source>
</evidence>
<dbReference type="InterPro" id="IPR015946">
    <property type="entry name" value="KH_dom-like_a/b"/>
</dbReference>
<evidence type="ECO:0000256" key="6">
    <source>
        <dbReference type="HAMAP-Rule" id="MF_00867"/>
    </source>
</evidence>
<dbReference type="RefSeq" id="WP_318750729.1">
    <property type="nucleotide sequence ID" value="NZ_CP132508.1"/>
</dbReference>
<evidence type="ECO:0000259" key="7">
    <source>
        <dbReference type="PROSITE" id="PS51061"/>
    </source>
</evidence>
<dbReference type="CDD" id="cd02644">
    <property type="entry name" value="R3H_jag"/>
    <property type="match status" value="1"/>
</dbReference>
<feature type="region of interest" description="Jag_N domain" evidence="6">
    <location>
        <begin position="16"/>
        <end position="66"/>
    </location>
</feature>
<keyword evidence="4 6" id="KW-0143">Chaperone</keyword>
<dbReference type="Pfam" id="PF13083">
    <property type="entry name" value="KH_KhpA-B"/>
    <property type="match status" value="1"/>
</dbReference>
<evidence type="ECO:0000256" key="3">
    <source>
        <dbReference type="ARBA" id="ARBA00022960"/>
    </source>
</evidence>
<gene>
    <name evidence="8" type="primary">jag</name>
    <name evidence="6" type="synonym">eloR</name>
    <name evidence="6" type="synonym">khpB</name>
    <name evidence="8" type="ORF">Q5761_12350</name>
</gene>
<dbReference type="InterPro" id="IPR036867">
    <property type="entry name" value="R3H_dom_sf"/>
</dbReference>